<dbReference type="AlphaFoldDB" id="A0A0A8Z3R6"/>
<dbReference type="EMBL" id="GBRH01263871">
    <property type="protein sequence ID" value="JAD34024.1"/>
    <property type="molecule type" value="Transcribed_RNA"/>
</dbReference>
<protein>
    <submittedName>
        <fullName evidence="1">Uncharacterized protein</fullName>
    </submittedName>
</protein>
<sequence>MEFSFCLFGAITFDMAPF</sequence>
<reference evidence="1" key="2">
    <citation type="journal article" date="2015" name="Data Brief">
        <title>Shoot transcriptome of the giant reed, Arundo donax.</title>
        <authorList>
            <person name="Barrero R.A."/>
            <person name="Guerrero F.D."/>
            <person name="Moolhuijzen P."/>
            <person name="Goolsby J.A."/>
            <person name="Tidwell J."/>
            <person name="Bellgard S.E."/>
            <person name="Bellgard M.I."/>
        </authorList>
    </citation>
    <scope>NUCLEOTIDE SEQUENCE</scope>
    <source>
        <tissue evidence="1">Shoot tissue taken approximately 20 cm above the soil surface</tissue>
    </source>
</reference>
<proteinExistence type="predicted"/>
<evidence type="ECO:0000313" key="1">
    <source>
        <dbReference type="EMBL" id="JAD34024.1"/>
    </source>
</evidence>
<reference evidence="1" key="1">
    <citation type="submission" date="2014-09" db="EMBL/GenBank/DDBJ databases">
        <authorList>
            <person name="Magalhaes I.L.F."/>
            <person name="Oliveira U."/>
            <person name="Santos F.R."/>
            <person name="Vidigal T.H.D.A."/>
            <person name="Brescovit A.D."/>
            <person name="Santos A.J."/>
        </authorList>
    </citation>
    <scope>NUCLEOTIDE SEQUENCE</scope>
    <source>
        <tissue evidence="1">Shoot tissue taken approximately 20 cm above the soil surface</tissue>
    </source>
</reference>
<organism evidence="1">
    <name type="scientific">Arundo donax</name>
    <name type="common">Giant reed</name>
    <name type="synonym">Donax arundinaceus</name>
    <dbReference type="NCBI Taxonomy" id="35708"/>
    <lineage>
        <taxon>Eukaryota</taxon>
        <taxon>Viridiplantae</taxon>
        <taxon>Streptophyta</taxon>
        <taxon>Embryophyta</taxon>
        <taxon>Tracheophyta</taxon>
        <taxon>Spermatophyta</taxon>
        <taxon>Magnoliopsida</taxon>
        <taxon>Liliopsida</taxon>
        <taxon>Poales</taxon>
        <taxon>Poaceae</taxon>
        <taxon>PACMAD clade</taxon>
        <taxon>Arundinoideae</taxon>
        <taxon>Arundineae</taxon>
        <taxon>Arundo</taxon>
    </lineage>
</organism>
<name>A0A0A8Z3R6_ARUDO</name>
<accession>A0A0A8Z3R6</accession>